<evidence type="ECO:0000313" key="4">
    <source>
        <dbReference type="Proteomes" id="UP001500665"/>
    </source>
</evidence>
<dbReference type="Pfam" id="PF13193">
    <property type="entry name" value="AMP-binding_C"/>
    <property type="match status" value="1"/>
</dbReference>
<evidence type="ECO:0000259" key="2">
    <source>
        <dbReference type="Pfam" id="PF13193"/>
    </source>
</evidence>
<comment type="caution">
    <text evidence="3">The sequence shown here is derived from an EMBL/GenBank/DDBJ whole genome shotgun (WGS) entry which is preliminary data.</text>
</comment>
<proteinExistence type="predicted"/>
<dbReference type="RefSeq" id="WP_344237999.1">
    <property type="nucleotide sequence ID" value="NZ_BAAAHH010000004.1"/>
</dbReference>
<dbReference type="Proteomes" id="UP001500665">
    <property type="component" value="Unassembled WGS sequence"/>
</dbReference>
<sequence>MPELLRARAADQPDRTAIMTPGGRSLTFGAWDRRSDAVARALLDRGVRRGEPVALSFDGGDWPEFAIACLGVQKAGGAVLPLPTGLPPAQADGLRATAGARLTLTGLDGLEPFGARPPDVRIDPEDLAQIVFTSGTTGTPKAVAASHANLAYGYRPHPRVRPYAHSRLFAHAFPIGTNAAQMMLMDTLTAHPAALALPFFDAARFCALVDEHRVGTVFLVPPMAAELLRSGAHRGHDLSSVLLVSSSAAALPPATALELTRVFPAATVVNCYISTESAPARTAMIVDPRRPGSLGAPADPRDLRILRSDGEAAAPGEVGEVWLRCPAPPRSYLGEERSDVFRDGWVRMGDLGRLDDDGHLHLTDRESDVIKCGGLKVSTVQVEAALHEHPAVVEAAVVGLPHPVMGAVVGAAVRTAEPVTAPRLKRFLADRLARHERPVRIAFVDDFPRTTTGKILKPRVRELLAEVRNHETTSDPSPA</sequence>
<reference evidence="3 4" key="1">
    <citation type="journal article" date="2019" name="Int. J. Syst. Evol. Microbiol.">
        <title>The Global Catalogue of Microorganisms (GCM) 10K type strain sequencing project: providing services to taxonomists for standard genome sequencing and annotation.</title>
        <authorList>
            <consortium name="The Broad Institute Genomics Platform"/>
            <consortium name="The Broad Institute Genome Sequencing Center for Infectious Disease"/>
            <person name="Wu L."/>
            <person name="Ma J."/>
        </authorList>
    </citation>
    <scope>NUCLEOTIDE SEQUENCE [LARGE SCALE GENOMIC DNA]</scope>
    <source>
        <strain evidence="3 4">JCM 10696</strain>
    </source>
</reference>
<feature type="domain" description="AMP-dependent synthetase/ligase" evidence="1">
    <location>
        <begin position="6"/>
        <end position="105"/>
    </location>
</feature>
<dbReference type="PANTHER" id="PTHR43767:SF10">
    <property type="entry name" value="SURFACTIN SYNTHASE SUBUNIT 1"/>
    <property type="match status" value="1"/>
</dbReference>
<accession>A0ABN1QJ01</accession>
<dbReference type="InterPro" id="IPR025110">
    <property type="entry name" value="AMP-bd_C"/>
</dbReference>
<dbReference type="InterPro" id="IPR042099">
    <property type="entry name" value="ANL_N_sf"/>
</dbReference>
<dbReference type="PROSITE" id="PS00455">
    <property type="entry name" value="AMP_BINDING"/>
    <property type="match status" value="1"/>
</dbReference>
<evidence type="ECO:0000259" key="1">
    <source>
        <dbReference type="Pfam" id="PF00501"/>
    </source>
</evidence>
<dbReference type="Pfam" id="PF00501">
    <property type="entry name" value="AMP-binding"/>
    <property type="match status" value="2"/>
</dbReference>
<gene>
    <name evidence="3" type="ORF">GCM10009550_14120</name>
</gene>
<organism evidence="3 4">
    <name type="scientific">Actinocorallia libanotica</name>
    <dbReference type="NCBI Taxonomy" id="46162"/>
    <lineage>
        <taxon>Bacteria</taxon>
        <taxon>Bacillati</taxon>
        <taxon>Actinomycetota</taxon>
        <taxon>Actinomycetes</taxon>
        <taxon>Streptosporangiales</taxon>
        <taxon>Thermomonosporaceae</taxon>
        <taxon>Actinocorallia</taxon>
    </lineage>
</organism>
<dbReference type="InterPro" id="IPR045851">
    <property type="entry name" value="AMP-bd_C_sf"/>
</dbReference>
<dbReference type="Gene3D" id="3.40.50.12780">
    <property type="entry name" value="N-terminal domain of ligase-like"/>
    <property type="match status" value="1"/>
</dbReference>
<evidence type="ECO:0000313" key="3">
    <source>
        <dbReference type="EMBL" id="GAA0942726.1"/>
    </source>
</evidence>
<protein>
    <submittedName>
        <fullName evidence="3">Acyl-CoA synthetase</fullName>
    </submittedName>
</protein>
<dbReference type="InterPro" id="IPR020845">
    <property type="entry name" value="AMP-binding_CS"/>
</dbReference>
<keyword evidence="4" id="KW-1185">Reference proteome</keyword>
<dbReference type="PANTHER" id="PTHR43767">
    <property type="entry name" value="LONG-CHAIN-FATTY-ACID--COA LIGASE"/>
    <property type="match status" value="1"/>
</dbReference>
<dbReference type="EMBL" id="BAAAHH010000004">
    <property type="protein sequence ID" value="GAA0942726.1"/>
    <property type="molecule type" value="Genomic_DNA"/>
</dbReference>
<dbReference type="Gene3D" id="3.30.300.30">
    <property type="match status" value="1"/>
</dbReference>
<dbReference type="SUPFAM" id="SSF56801">
    <property type="entry name" value="Acetyl-CoA synthetase-like"/>
    <property type="match status" value="1"/>
</dbReference>
<dbReference type="InterPro" id="IPR050237">
    <property type="entry name" value="ATP-dep_AMP-bd_enzyme"/>
</dbReference>
<dbReference type="InterPro" id="IPR000873">
    <property type="entry name" value="AMP-dep_synth/lig_dom"/>
</dbReference>
<name>A0ABN1QJ01_9ACTN</name>
<feature type="domain" description="AMP-dependent synthetase/ligase" evidence="1">
    <location>
        <begin position="117"/>
        <end position="332"/>
    </location>
</feature>
<feature type="domain" description="AMP-binding enzyme C-terminal" evidence="2">
    <location>
        <begin position="381"/>
        <end position="454"/>
    </location>
</feature>